<keyword evidence="4" id="KW-0804">Transcription</keyword>
<dbReference type="InterPro" id="IPR005119">
    <property type="entry name" value="LysR_subst-bd"/>
</dbReference>
<evidence type="ECO:0000256" key="3">
    <source>
        <dbReference type="ARBA" id="ARBA00023125"/>
    </source>
</evidence>
<dbReference type="PROSITE" id="PS50931">
    <property type="entry name" value="HTH_LYSR"/>
    <property type="match status" value="1"/>
</dbReference>
<gene>
    <name evidence="6" type="ORF">DFP90_109124</name>
</gene>
<evidence type="ECO:0000313" key="7">
    <source>
        <dbReference type="Proteomes" id="UP000256845"/>
    </source>
</evidence>
<keyword evidence="2" id="KW-0805">Transcription regulation</keyword>
<dbReference type="OrthoDB" id="9803735at2"/>
<accession>A0A3D9HE68</accession>
<dbReference type="Proteomes" id="UP000256845">
    <property type="component" value="Unassembled WGS sequence"/>
</dbReference>
<dbReference type="InterPro" id="IPR050176">
    <property type="entry name" value="LTTR"/>
</dbReference>
<name>A0A3D9HE68_9PROT</name>
<dbReference type="PANTHER" id="PTHR30579:SF7">
    <property type="entry name" value="HTH-TYPE TRANSCRIPTIONAL REGULATOR LRHA-RELATED"/>
    <property type="match status" value="1"/>
</dbReference>
<dbReference type="SUPFAM" id="SSF53850">
    <property type="entry name" value="Periplasmic binding protein-like II"/>
    <property type="match status" value="1"/>
</dbReference>
<evidence type="ECO:0000256" key="2">
    <source>
        <dbReference type="ARBA" id="ARBA00023015"/>
    </source>
</evidence>
<dbReference type="PANTHER" id="PTHR30579">
    <property type="entry name" value="TRANSCRIPTIONAL REGULATOR"/>
    <property type="match status" value="1"/>
</dbReference>
<dbReference type="GO" id="GO:0003700">
    <property type="term" value="F:DNA-binding transcription factor activity"/>
    <property type="evidence" value="ECO:0007669"/>
    <property type="project" value="InterPro"/>
</dbReference>
<dbReference type="InterPro" id="IPR036388">
    <property type="entry name" value="WH-like_DNA-bd_sf"/>
</dbReference>
<comment type="similarity">
    <text evidence="1">Belongs to the LysR transcriptional regulatory family.</text>
</comment>
<keyword evidence="7" id="KW-1185">Reference proteome</keyword>
<dbReference type="GO" id="GO:0003677">
    <property type="term" value="F:DNA binding"/>
    <property type="evidence" value="ECO:0007669"/>
    <property type="project" value="UniProtKB-KW"/>
</dbReference>
<evidence type="ECO:0000256" key="1">
    <source>
        <dbReference type="ARBA" id="ARBA00009437"/>
    </source>
</evidence>
<evidence type="ECO:0000256" key="4">
    <source>
        <dbReference type="ARBA" id="ARBA00023163"/>
    </source>
</evidence>
<dbReference type="SUPFAM" id="SSF46785">
    <property type="entry name" value="Winged helix' DNA-binding domain"/>
    <property type="match status" value="1"/>
</dbReference>
<proteinExistence type="inferred from homology"/>
<dbReference type="RefSeq" id="WP_115937939.1">
    <property type="nucleotide sequence ID" value="NZ_QRDW01000009.1"/>
</dbReference>
<dbReference type="EMBL" id="QRDW01000009">
    <property type="protein sequence ID" value="RED47760.1"/>
    <property type="molecule type" value="Genomic_DNA"/>
</dbReference>
<dbReference type="Pfam" id="PF00126">
    <property type="entry name" value="HTH_1"/>
    <property type="match status" value="1"/>
</dbReference>
<dbReference type="CDD" id="cd05466">
    <property type="entry name" value="PBP2_LTTR_substrate"/>
    <property type="match status" value="1"/>
</dbReference>
<sequence length="292" mass="32425">MAERLEIDGLRALLAIASQGGVTRAADHLALSQSAVSHKIKRLEQNLDCTLLARRPGGPLFTEAGLRLLEYARRMIDLHDEALAALGRKALAGTIQLGMTEDTTSSGIARILGRFTRLYPEIKVRTRISQSLTLEDWLKDAKIDIAVMQIFKRDIRPDDLVLYEDRLYWVKSHDLTLDSQKPVPFLTFDENCFYRHWALDEGSARGQRFETVLECGSAAGIRSAALSGLGIALLNGLHLTPELDLITQELPSPPEIAYVVRAHKKSRTPPVRALIGEIEREIGGTRLLLKAS</sequence>
<protein>
    <submittedName>
        <fullName evidence="6">DNA-binding transcriptional LysR family regulator</fullName>
    </submittedName>
</protein>
<reference evidence="6 7" key="1">
    <citation type="submission" date="2018-07" db="EMBL/GenBank/DDBJ databases">
        <title>Genomic Encyclopedia of Type Strains, Phase III (KMG-III): the genomes of soil and plant-associated and newly described type strains.</title>
        <authorList>
            <person name="Whitman W."/>
        </authorList>
    </citation>
    <scope>NUCLEOTIDE SEQUENCE [LARGE SCALE GENOMIC DNA]</scope>
    <source>
        <strain evidence="6 7">CECT 8488</strain>
    </source>
</reference>
<dbReference type="InterPro" id="IPR000847">
    <property type="entry name" value="LysR_HTH_N"/>
</dbReference>
<comment type="caution">
    <text evidence="6">The sequence shown here is derived from an EMBL/GenBank/DDBJ whole genome shotgun (WGS) entry which is preliminary data.</text>
</comment>
<dbReference type="Pfam" id="PF03466">
    <property type="entry name" value="LysR_substrate"/>
    <property type="match status" value="1"/>
</dbReference>
<organism evidence="6 7">
    <name type="scientific">Aestuariispira insulae</name>
    <dbReference type="NCBI Taxonomy" id="1461337"/>
    <lineage>
        <taxon>Bacteria</taxon>
        <taxon>Pseudomonadati</taxon>
        <taxon>Pseudomonadota</taxon>
        <taxon>Alphaproteobacteria</taxon>
        <taxon>Rhodospirillales</taxon>
        <taxon>Kiloniellaceae</taxon>
        <taxon>Aestuariispira</taxon>
    </lineage>
</organism>
<feature type="domain" description="HTH lysR-type" evidence="5">
    <location>
        <begin position="5"/>
        <end position="62"/>
    </location>
</feature>
<dbReference type="Gene3D" id="3.40.190.10">
    <property type="entry name" value="Periplasmic binding protein-like II"/>
    <property type="match status" value="2"/>
</dbReference>
<evidence type="ECO:0000313" key="6">
    <source>
        <dbReference type="EMBL" id="RED47760.1"/>
    </source>
</evidence>
<dbReference type="AlphaFoldDB" id="A0A3D9HE68"/>
<keyword evidence="3 6" id="KW-0238">DNA-binding</keyword>
<dbReference type="Gene3D" id="1.10.10.10">
    <property type="entry name" value="Winged helix-like DNA-binding domain superfamily/Winged helix DNA-binding domain"/>
    <property type="match status" value="1"/>
</dbReference>
<dbReference type="PRINTS" id="PR00039">
    <property type="entry name" value="HTHLYSR"/>
</dbReference>
<dbReference type="InterPro" id="IPR036390">
    <property type="entry name" value="WH_DNA-bd_sf"/>
</dbReference>
<evidence type="ECO:0000259" key="5">
    <source>
        <dbReference type="PROSITE" id="PS50931"/>
    </source>
</evidence>